<keyword evidence="2" id="KW-0472">Membrane</keyword>
<keyword evidence="2" id="KW-0812">Transmembrane</keyword>
<reference evidence="3 4" key="1">
    <citation type="journal article" date="2009" name="Stand. Genomic Sci.">
        <title>Complete genome sequence of Pirellula staleyi type strain (ATCC 27377).</title>
        <authorList>
            <person name="Clum A."/>
            <person name="Tindall B.J."/>
            <person name="Sikorski J."/>
            <person name="Ivanova N."/>
            <person name="Mavrommatis K."/>
            <person name="Lucas S."/>
            <person name="Glavina del Rio T."/>
            <person name="Nolan M."/>
            <person name="Chen F."/>
            <person name="Tice H."/>
            <person name="Pitluck S."/>
            <person name="Cheng J.F."/>
            <person name="Chertkov O."/>
            <person name="Brettin T."/>
            <person name="Han C."/>
            <person name="Detter J.C."/>
            <person name="Kuske C."/>
            <person name="Bruce D."/>
            <person name="Goodwin L."/>
            <person name="Ovchinikova G."/>
            <person name="Pati A."/>
            <person name="Mikhailova N."/>
            <person name="Chen A."/>
            <person name="Palaniappan K."/>
            <person name="Land M."/>
            <person name="Hauser L."/>
            <person name="Chang Y.J."/>
            <person name="Jeffries C.D."/>
            <person name="Chain P."/>
            <person name="Rohde M."/>
            <person name="Goker M."/>
            <person name="Bristow J."/>
            <person name="Eisen J.A."/>
            <person name="Markowitz V."/>
            <person name="Hugenholtz P."/>
            <person name="Kyrpides N.C."/>
            <person name="Klenk H.P."/>
            <person name="Lapidus A."/>
        </authorList>
    </citation>
    <scope>NUCLEOTIDE SEQUENCE [LARGE SCALE GENOMIC DNA]</scope>
    <source>
        <strain evidence="4">ATCC 27377 / DSM 6068 / ICPB 4128</strain>
    </source>
</reference>
<feature type="region of interest" description="Disordered" evidence="1">
    <location>
        <begin position="46"/>
        <end position="106"/>
    </location>
</feature>
<dbReference type="OrthoDB" id="258888at2"/>
<gene>
    <name evidence="3" type="ordered locus">Psta_4274</name>
</gene>
<proteinExistence type="predicted"/>
<feature type="compositionally biased region" description="Polar residues" evidence="1">
    <location>
        <begin position="64"/>
        <end position="88"/>
    </location>
</feature>
<dbReference type="KEGG" id="psl:Psta_4274"/>
<evidence type="ECO:0000256" key="1">
    <source>
        <dbReference type="SAM" id="MobiDB-lite"/>
    </source>
</evidence>
<feature type="compositionally biased region" description="Basic and acidic residues" evidence="1">
    <location>
        <begin position="96"/>
        <end position="106"/>
    </location>
</feature>
<evidence type="ECO:0000313" key="4">
    <source>
        <dbReference type="Proteomes" id="UP000001887"/>
    </source>
</evidence>
<organism evidence="3 4">
    <name type="scientific">Pirellula staleyi (strain ATCC 27377 / DSM 6068 / ICPB 4128)</name>
    <name type="common">Pirella staleyi</name>
    <dbReference type="NCBI Taxonomy" id="530564"/>
    <lineage>
        <taxon>Bacteria</taxon>
        <taxon>Pseudomonadati</taxon>
        <taxon>Planctomycetota</taxon>
        <taxon>Planctomycetia</taxon>
        <taxon>Pirellulales</taxon>
        <taxon>Pirellulaceae</taxon>
        <taxon>Pirellula</taxon>
    </lineage>
</organism>
<dbReference type="EMBL" id="CP001848">
    <property type="protein sequence ID" value="ADB18922.1"/>
    <property type="molecule type" value="Genomic_DNA"/>
</dbReference>
<dbReference type="AlphaFoldDB" id="D2R4W0"/>
<dbReference type="Proteomes" id="UP000001887">
    <property type="component" value="Chromosome"/>
</dbReference>
<keyword evidence="2" id="KW-1133">Transmembrane helix</keyword>
<name>D2R4W0_PIRSD</name>
<keyword evidence="4" id="KW-1185">Reference proteome</keyword>
<dbReference type="eggNOG" id="ENOG5034ANQ">
    <property type="taxonomic scope" value="Bacteria"/>
</dbReference>
<evidence type="ECO:0000313" key="3">
    <source>
        <dbReference type="EMBL" id="ADB18922.1"/>
    </source>
</evidence>
<sequence length="337" mass="36467">MSQVPGVVQLHCPICRAKLSVPVAATAHPIQCGVCRQMFRAPPLPAQPPQPAIMPPHLAATGAASANPNQPGQRASPQTAAATSQRSSPPLVADPEAAKSDEDRDAEDAAARSRWLGTVALLGLSLVVLTLVCGVVVAVKGLPSFLMPQAKVDEDLLIDPESVAESAPSEYLPALWAMAPRVAIIHSDVLVRVKRVEYGEVLGRTERNEGVSASGGDYLIVYFQVENRRDADLDYISWYGNTFRDGETTTAARLSDAAGKRYSQVTFDSVRTVKGHMARTIIAPRDRIDDVLVFGVPREVIEKLDQPLKLELPRSAIDSSLKGSYRFQIPRRMLSES</sequence>
<protein>
    <submittedName>
        <fullName evidence="3">Uncharacterized protein</fullName>
    </submittedName>
</protein>
<evidence type="ECO:0000256" key="2">
    <source>
        <dbReference type="SAM" id="Phobius"/>
    </source>
</evidence>
<dbReference type="HOGENOM" id="CLU_823510_0_0_0"/>
<accession>D2R4W0</accession>
<feature type="transmembrane region" description="Helical" evidence="2">
    <location>
        <begin position="115"/>
        <end position="139"/>
    </location>
</feature>